<reference evidence="10" key="1">
    <citation type="submission" date="2022-10" db="EMBL/GenBank/DDBJ databases">
        <authorList>
            <person name="Hyden B.L."/>
            <person name="Feng K."/>
            <person name="Yates T."/>
            <person name="Jawdy S."/>
            <person name="Smart L.B."/>
            <person name="Muchero W."/>
        </authorList>
    </citation>
    <scope>NUCLEOTIDE SEQUENCE</scope>
    <source>
        <tissue evidence="10">Shoot tip</tissue>
    </source>
</reference>
<evidence type="ECO:0000256" key="8">
    <source>
        <dbReference type="RuleBase" id="RU366043"/>
    </source>
</evidence>
<dbReference type="PANTHER" id="PTHR10108:SF1120">
    <property type="entry name" value="METHYLTRANSFERASE PMT8-RELATED"/>
    <property type="match status" value="1"/>
</dbReference>
<keyword evidence="5 8" id="KW-0735">Signal-anchor</keyword>
<dbReference type="Pfam" id="PF03141">
    <property type="entry name" value="Methyltransf_29"/>
    <property type="match status" value="2"/>
</dbReference>
<keyword evidence="8" id="KW-0812">Transmembrane</keyword>
<evidence type="ECO:0000256" key="9">
    <source>
        <dbReference type="SAM" id="MobiDB-lite"/>
    </source>
</evidence>
<keyword evidence="8" id="KW-0472">Membrane</keyword>
<dbReference type="EC" id="2.1.1.-" evidence="8"/>
<accession>A0ABQ9C1H9</accession>
<keyword evidence="6 8" id="KW-0325">Glycoprotein</keyword>
<proteinExistence type="inferred from homology"/>
<dbReference type="PROSITE" id="PS51257">
    <property type="entry name" value="PROKAR_LIPOPROTEIN"/>
    <property type="match status" value="1"/>
</dbReference>
<keyword evidence="3 8" id="KW-0489">Methyltransferase</keyword>
<evidence type="ECO:0000256" key="5">
    <source>
        <dbReference type="ARBA" id="ARBA00022968"/>
    </source>
</evidence>
<keyword evidence="8" id="KW-1133">Transmembrane helix</keyword>
<keyword evidence="4 8" id="KW-0808">Transferase</keyword>
<evidence type="ECO:0000256" key="4">
    <source>
        <dbReference type="ARBA" id="ARBA00022679"/>
    </source>
</evidence>
<evidence type="ECO:0000313" key="10">
    <source>
        <dbReference type="EMBL" id="KAJ6392148.1"/>
    </source>
</evidence>
<gene>
    <name evidence="10" type="ORF">OIU77_025996</name>
</gene>
<evidence type="ECO:0000256" key="7">
    <source>
        <dbReference type="ARBA" id="ARBA00037847"/>
    </source>
</evidence>
<comment type="caution">
    <text evidence="10">The sequence shown here is derived from an EMBL/GenBank/DDBJ whole genome shotgun (WGS) entry which is preliminary data.</text>
</comment>
<dbReference type="PANTHER" id="PTHR10108">
    <property type="entry name" value="SAM-DEPENDENT METHYLTRANSFERASE"/>
    <property type="match status" value="1"/>
</dbReference>
<reference evidence="10" key="2">
    <citation type="journal article" date="2023" name="Int. J. Mol. Sci.">
        <title>De Novo Assembly and Annotation of 11 Diverse Shrub Willow (Salix) Genomes Reveals Novel Gene Organization in Sex-Linked Regions.</title>
        <authorList>
            <person name="Hyden B."/>
            <person name="Feng K."/>
            <person name="Yates T.B."/>
            <person name="Jawdy S."/>
            <person name="Cereghino C."/>
            <person name="Smart L.B."/>
            <person name="Muchero W."/>
        </authorList>
    </citation>
    <scope>NUCLEOTIDE SEQUENCE</scope>
    <source>
        <tissue evidence="10">Shoot tip</tissue>
    </source>
</reference>
<evidence type="ECO:0000256" key="6">
    <source>
        <dbReference type="ARBA" id="ARBA00023180"/>
    </source>
</evidence>
<comment type="similarity">
    <text evidence="2 8">Belongs to the methyltransferase superfamily.</text>
</comment>
<evidence type="ECO:0000256" key="2">
    <source>
        <dbReference type="ARBA" id="ARBA00008361"/>
    </source>
</evidence>
<organism evidence="10 11">
    <name type="scientific">Salix suchowensis</name>
    <dbReference type="NCBI Taxonomy" id="1278906"/>
    <lineage>
        <taxon>Eukaryota</taxon>
        <taxon>Viridiplantae</taxon>
        <taxon>Streptophyta</taxon>
        <taxon>Embryophyta</taxon>
        <taxon>Tracheophyta</taxon>
        <taxon>Spermatophyta</taxon>
        <taxon>Magnoliopsida</taxon>
        <taxon>eudicotyledons</taxon>
        <taxon>Gunneridae</taxon>
        <taxon>Pentapetalae</taxon>
        <taxon>rosids</taxon>
        <taxon>fabids</taxon>
        <taxon>Malpighiales</taxon>
        <taxon>Salicaceae</taxon>
        <taxon>Saliceae</taxon>
        <taxon>Salix</taxon>
    </lineage>
</organism>
<name>A0ABQ9C1H9_9ROSI</name>
<sequence>MSRGRNDGDLKKRLITWIVVIAIICGCLYIYSRNNGTSALEYGSKSLRKLGSSYLGGEDDGDEASSKSGEDPQDDAMLKSIPVCDDRHSELIPCLDRNLIYQTRLKLDLSLMEHYERHCPVPERRFNCLIPPPPGYKVPIKWPKSRDVVWKANIPHTHLANEKSDQNWMVVKGDKIEFPGGGTHFHYGADKYIAAIANMLNFSNDILNNEGRLRTVLDVGCGVASFGGYMLSSDMIAMSLAPNDVHQNQIQFALERGIPCIPWIDWLQRNGILLLELDRLLRPGGYFAYSSPEAYAQDEEDLRIWREMSALVERMCWKIAVKRNQTVIWVKPLTNDCYMEREPGTQPPLCKSDDDPDAVWGVPMEACITPYSDQQHKAKGSGLAPWPARFDYTTSPSC</sequence>
<dbReference type="InterPro" id="IPR004159">
    <property type="entry name" value="Put_SAM_MeTrfase"/>
</dbReference>
<dbReference type="SUPFAM" id="SSF53335">
    <property type="entry name" value="S-adenosyl-L-methionine-dependent methyltransferases"/>
    <property type="match status" value="1"/>
</dbReference>
<dbReference type="EMBL" id="JAPFFI010000006">
    <property type="protein sequence ID" value="KAJ6392148.1"/>
    <property type="molecule type" value="Genomic_DNA"/>
</dbReference>
<comment type="subcellular location">
    <subcellularLocation>
        <location evidence="7">Endomembrane system</location>
        <topology evidence="7">Single-pass membrane protein</topology>
    </subcellularLocation>
    <subcellularLocation>
        <location evidence="1 8">Membrane</location>
        <topology evidence="1 8">Single-pass type II membrane protein</topology>
    </subcellularLocation>
</comment>
<feature type="transmembrane region" description="Helical" evidence="8">
    <location>
        <begin position="14"/>
        <end position="31"/>
    </location>
</feature>
<protein>
    <recommendedName>
        <fullName evidence="8">Methyltransferase</fullName>
        <ecNumber evidence="8">2.1.1.-</ecNumber>
    </recommendedName>
</protein>
<evidence type="ECO:0000256" key="1">
    <source>
        <dbReference type="ARBA" id="ARBA00004606"/>
    </source>
</evidence>
<keyword evidence="11" id="KW-1185">Reference proteome</keyword>
<evidence type="ECO:0000313" key="11">
    <source>
        <dbReference type="Proteomes" id="UP001141253"/>
    </source>
</evidence>
<evidence type="ECO:0000256" key="3">
    <source>
        <dbReference type="ARBA" id="ARBA00022603"/>
    </source>
</evidence>
<dbReference type="InterPro" id="IPR029063">
    <property type="entry name" value="SAM-dependent_MTases_sf"/>
</dbReference>
<feature type="region of interest" description="Disordered" evidence="9">
    <location>
        <begin position="57"/>
        <end position="77"/>
    </location>
</feature>
<dbReference type="Proteomes" id="UP001141253">
    <property type="component" value="Chromosome 2"/>
</dbReference>